<protein>
    <recommendedName>
        <fullName evidence="2">DUF7882 domain-containing protein</fullName>
    </recommendedName>
</protein>
<dbReference type="RefSeq" id="WP_121058053.1">
    <property type="nucleotide sequence ID" value="NZ_RCDB01000002.1"/>
</dbReference>
<dbReference type="InterPro" id="IPR057204">
    <property type="entry name" value="DUF7882"/>
</dbReference>
<dbReference type="EMBL" id="RCDB01000002">
    <property type="protein sequence ID" value="RLK49050.1"/>
    <property type="molecule type" value="Genomic_DNA"/>
</dbReference>
<dbReference type="Pfam" id="PF25355">
    <property type="entry name" value="DUF7882"/>
    <property type="match status" value="1"/>
</dbReference>
<evidence type="ECO:0000313" key="3">
    <source>
        <dbReference type="EMBL" id="RLK49050.1"/>
    </source>
</evidence>
<feature type="region of interest" description="Disordered" evidence="1">
    <location>
        <begin position="89"/>
        <end position="110"/>
    </location>
</feature>
<sequence length="110" mass="12326">MGRLVYEQSVRLEIDDRTLAHLQVVIAEKLRRGESFYFSWSQPPHEGSGRSVMWLHPDASLQFSYRRRRSGALSLAWIELLSEEANSPAGLQLVEEPEAGVDADAGTADL</sequence>
<accession>A0A498C7P6</accession>
<dbReference type="Proteomes" id="UP000273158">
    <property type="component" value="Unassembled WGS sequence"/>
</dbReference>
<dbReference type="AlphaFoldDB" id="A0A498C7P6"/>
<comment type="caution">
    <text evidence="3">The sequence shown here is derived from an EMBL/GenBank/DDBJ whole genome shotgun (WGS) entry which is preliminary data.</text>
</comment>
<gene>
    <name evidence="3" type="ORF">C7474_1182</name>
</gene>
<proteinExistence type="predicted"/>
<keyword evidence="4" id="KW-1185">Reference proteome</keyword>
<name>A0A498C7P6_9MICO</name>
<evidence type="ECO:0000313" key="4">
    <source>
        <dbReference type="Proteomes" id="UP000273158"/>
    </source>
</evidence>
<feature type="domain" description="DUF7882" evidence="2">
    <location>
        <begin position="1"/>
        <end position="96"/>
    </location>
</feature>
<organism evidence="3 4">
    <name type="scientific">Microbacterium telephonicum</name>
    <dbReference type="NCBI Taxonomy" id="1714841"/>
    <lineage>
        <taxon>Bacteria</taxon>
        <taxon>Bacillati</taxon>
        <taxon>Actinomycetota</taxon>
        <taxon>Actinomycetes</taxon>
        <taxon>Micrococcales</taxon>
        <taxon>Microbacteriaceae</taxon>
        <taxon>Microbacterium</taxon>
    </lineage>
</organism>
<evidence type="ECO:0000259" key="2">
    <source>
        <dbReference type="Pfam" id="PF25355"/>
    </source>
</evidence>
<reference evidence="3 4" key="1">
    <citation type="journal article" date="2015" name="Stand. Genomic Sci.">
        <title>Genomic Encyclopedia of Bacterial and Archaeal Type Strains, Phase III: the genomes of soil and plant-associated and newly described type strains.</title>
        <authorList>
            <person name="Whitman W.B."/>
            <person name="Woyke T."/>
            <person name="Klenk H.P."/>
            <person name="Zhou Y."/>
            <person name="Lilburn T.G."/>
            <person name="Beck B.J."/>
            <person name="De Vos P."/>
            <person name="Vandamme P."/>
            <person name="Eisen J.A."/>
            <person name="Garrity G."/>
            <person name="Hugenholtz P."/>
            <person name="Kyrpides N.C."/>
        </authorList>
    </citation>
    <scope>NUCLEOTIDE SEQUENCE [LARGE SCALE GENOMIC DNA]</scope>
    <source>
        <strain evidence="3 4">S2T63</strain>
    </source>
</reference>
<dbReference type="OrthoDB" id="5123855at2"/>
<evidence type="ECO:0000256" key="1">
    <source>
        <dbReference type="SAM" id="MobiDB-lite"/>
    </source>
</evidence>